<gene>
    <name evidence="9" type="ORF">LTR84_010018</name>
</gene>
<dbReference type="SMART" id="SM00220">
    <property type="entry name" value="S_TKc"/>
    <property type="match status" value="1"/>
</dbReference>
<dbReference type="RefSeq" id="XP_064709955.1">
    <property type="nucleotide sequence ID" value="XM_064853556.1"/>
</dbReference>
<dbReference type="GO" id="GO:0005524">
    <property type="term" value="F:ATP binding"/>
    <property type="evidence" value="ECO:0007669"/>
    <property type="project" value="UniProtKB-UniRule"/>
</dbReference>
<evidence type="ECO:0000256" key="1">
    <source>
        <dbReference type="ARBA" id="ARBA00022679"/>
    </source>
</evidence>
<dbReference type="Gene3D" id="1.10.510.10">
    <property type="entry name" value="Transferase(Phosphotransferase) domain 1"/>
    <property type="match status" value="1"/>
</dbReference>
<evidence type="ECO:0000259" key="8">
    <source>
        <dbReference type="PROSITE" id="PS50011"/>
    </source>
</evidence>
<proteinExistence type="inferred from homology"/>
<dbReference type="GeneID" id="89978176"/>
<dbReference type="GO" id="GO:0004694">
    <property type="term" value="F:eukaryotic translation initiation factor 2alpha kinase activity"/>
    <property type="evidence" value="ECO:0007669"/>
    <property type="project" value="TreeGrafter"/>
</dbReference>
<dbReference type="InterPro" id="IPR008271">
    <property type="entry name" value="Ser/Thr_kinase_AS"/>
</dbReference>
<accession>A0AAV9NJX3</accession>
<keyword evidence="10" id="KW-1185">Reference proteome</keyword>
<dbReference type="PROSITE" id="PS00108">
    <property type="entry name" value="PROTEIN_KINASE_ST"/>
    <property type="match status" value="1"/>
</dbReference>
<dbReference type="PANTHER" id="PTHR11042:SF195">
    <property type="entry name" value="KINASE, PUTATIVE (AFU_ORTHOLOGUE AFUA_2G16620)-RELATED"/>
    <property type="match status" value="1"/>
</dbReference>
<dbReference type="Proteomes" id="UP001358417">
    <property type="component" value="Unassembled WGS sequence"/>
</dbReference>
<keyword evidence="2 6" id="KW-0547">Nucleotide-binding</keyword>
<dbReference type="PROSITE" id="PS50011">
    <property type="entry name" value="PROTEIN_KINASE_DOM"/>
    <property type="match status" value="1"/>
</dbReference>
<evidence type="ECO:0000313" key="9">
    <source>
        <dbReference type="EMBL" id="KAK5060134.1"/>
    </source>
</evidence>
<keyword evidence="3" id="KW-0418">Kinase</keyword>
<evidence type="ECO:0000256" key="6">
    <source>
        <dbReference type="PROSITE-ProRule" id="PRU10141"/>
    </source>
</evidence>
<dbReference type="InterPro" id="IPR050339">
    <property type="entry name" value="CC_SR_Kinase"/>
</dbReference>
<dbReference type="GO" id="GO:1990625">
    <property type="term" value="P:negative regulation of cytoplasmic translational initiation in response to stress"/>
    <property type="evidence" value="ECO:0007669"/>
    <property type="project" value="TreeGrafter"/>
</dbReference>
<evidence type="ECO:0000256" key="5">
    <source>
        <dbReference type="ARBA" id="ARBA00037982"/>
    </source>
</evidence>
<protein>
    <recommendedName>
        <fullName evidence="8">Protein kinase domain-containing protein</fullName>
    </recommendedName>
</protein>
<sequence>MSSAFFRRPTDDSSSSDSDDAEPIDASQGELDHSAEVAIGPATTTTESISSHESVSVGEGQEVPLADFRNVEQHRSLLLSALLEDFVKNRACEEMNKANPGRNFDRHSPEIQPLAQRLFQQASQPLALNGWITPTSANDNVGSRQTRATYLTGIESLALGQLQGSNFLPAHGRPQLPSRSQTLSLVQGSHHPRTAMHQSIPAFGNLSLLPEAHSTPNPYSDLILTTPAIRSSHYESSFQQLKFLGRGGFGAVYHTYNLFDKKEYAIKKIPLSPRLSQRYRESGHKELENILREVQALAQLEHQNIVRYHATWIEEPKEVPPPAFPPRKPSLAVGGRKLIEAGGSAHGHIPPVQAEEVSDGIVFGTDSVSKAEPSRIEVNAPLISFIQHTETDSVAGRTSEMFTDGDARPNVRNETALDASVYVLHVQMSVYPMTLAQYLAPQGQHQSSSTSPQTRRHCFHLVPALRILLGILCGLQYIHAKGLIHRDIKPSNIFISSMGLSAGSLIAEGYHDVGSCTGCPDRSPYYINPRIGDFGLVAEAAATSSTNQKDVGTQYYRPPPYRDPHNKWNSHLVNEKLDVFALGVILVEMLWCCSTSTERMHVLQGLQRGKLPSGFVGKINEEGHEPQMGDVVVQGILGMINRNPEERWGCTAVTEWIVMILSKCKTCTDSIGDRHDQPDEALVRIRSLGEVEVEEEIDPNSMK</sequence>
<evidence type="ECO:0000256" key="2">
    <source>
        <dbReference type="ARBA" id="ARBA00022741"/>
    </source>
</evidence>
<dbReference type="GO" id="GO:0005634">
    <property type="term" value="C:nucleus"/>
    <property type="evidence" value="ECO:0007669"/>
    <property type="project" value="TreeGrafter"/>
</dbReference>
<dbReference type="GO" id="GO:0005829">
    <property type="term" value="C:cytosol"/>
    <property type="evidence" value="ECO:0007669"/>
    <property type="project" value="TreeGrafter"/>
</dbReference>
<dbReference type="InterPro" id="IPR000719">
    <property type="entry name" value="Prot_kinase_dom"/>
</dbReference>
<reference evidence="9 10" key="1">
    <citation type="submission" date="2023-08" db="EMBL/GenBank/DDBJ databases">
        <title>Black Yeasts Isolated from many extreme environments.</title>
        <authorList>
            <person name="Coleine C."/>
            <person name="Stajich J.E."/>
            <person name="Selbmann L."/>
        </authorList>
    </citation>
    <scope>NUCLEOTIDE SEQUENCE [LARGE SCALE GENOMIC DNA]</scope>
    <source>
        <strain evidence="9 10">CCFEE 5792</strain>
    </source>
</reference>
<feature type="compositionally biased region" description="Low complexity" evidence="7">
    <location>
        <begin position="43"/>
        <end position="59"/>
    </location>
</feature>
<keyword evidence="1" id="KW-0808">Transferase</keyword>
<evidence type="ECO:0000256" key="3">
    <source>
        <dbReference type="ARBA" id="ARBA00022777"/>
    </source>
</evidence>
<comment type="similarity">
    <text evidence="5">Belongs to the protein kinase superfamily. Ser/Thr protein kinase family. GCN2 subfamily.</text>
</comment>
<dbReference type="SUPFAM" id="SSF56112">
    <property type="entry name" value="Protein kinase-like (PK-like)"/>
    <property type="match status" value="1"/>
</dbReference>
<name>A0AAV9NJX3_9EURO</name>
<dbReference type="InterPro" id="IPR017441">
    <property type="entry name" value="Protein_kinase_ATP_BS"/>
</dbReference>
<dbReference type="InterPro" id="IPR011009">
    <property type="entry name" value="Kinase-like_dom_sf"/>
</dbReference>
<dbReference type="Pfam" id="PF00069">
    <property type="entry name" value="Pkinase"/>
    <property type="match status" value="2"/>
</dbReference>
<feature type="binding site" evidence="6">
    <location>
        <position position="268"/>
    </location>
    <ligand>
        <name>ATP</name>
        <dbReference type="ChEBI" id="CHEBI:30616"/>
    </ligand>
</feature>
<feature type="region of interest" description="Disordered" evidence="7">
    <location>
        <begin position="1"/>
        <end position="59"/>
    </location>
</feature>
<keyword evidence="4 6" id="KW-0067">ATP-binding</keyword>
<dbReference type="PANTHER" id="PTHR11042">
    <property type="entry name" value="EUKARYOTIC TRANSLATION INITIATION FACTOR 2-ALPHA KINASE EIF2-ALPHA KINASE -RELATED"/>
    <property type="match status" value="1"/>
</dbReference>
<dbReference type="Gene3D" id="3.30.200.20">
    <property type="entry name" value="Phosphorylase Kinase, domain 1"/>
    <property type="match status" value="1"/>
</dbReference>
<feature type="domain" description="Protein kinase" evidence="8">
    <location>
        <begin position="238"/>
        <end position="657"/>
    </location>
</feature>
<evidence type="ECO:0000256" key="7">
    <source>
        <dbReference type="SAM" id="MobiDB-lite"/>
    </source>
</evidence>
<dbReference type="AlphaFoldDB" id="A0AAV9NJX3"/>
<evidence type="ECO:0000256" key="4">
    <source>
        <dbReference type="ARBA" id="ARBA00022840"/>
    </source>
</evidence>
<dbReference type="PROSITE" id="PS00107">
    <property type="entry name" value="PROTEIN_KINASE_ATP"/>
    <property type="match status" value="1"/>
</dbReference>
<dbReference type="EMBL" id="JAVRRD010000004">
    <property type="protein sequence ID" value="KAK5060134.1"/>
    <property type="molecule type" value="Genomic_DNA"/>
</dbReference>
<organism evidence="9 10">
    <name type="scientific">Exophiala bonariae</name>
    <dbReference type="NCBI Taxonomy" id="1690606"/>
    <lineage>
        <taxon>Eukaryota</taxon>
        <taxon>Fungi</taxon>
        <taxon>Dikarya</taxon>
        <taxon>Ascomycota</taxon>
        <taxon>Pezizomycotina</taxon>
        <taxon>Eurotiomycetes</taxon>
        <taxon>Chaetothyriomycetidae</taxon>
        <taxon>Chaetothyriales</taxon>
        <taxon>Herpotrichiellaceae</taxon>
        <taxon>Exophiala</taxon>
    </lineage>
</organism>
<comment type="caution">
    <text evidence="9">The sequence shown here is derived from an EMBL/GenBank/DDBJ whole genome shotgun (WGS) entry which is preliminary data.</text>
</comment>
<evidence type="ECO:0000313" key="10">
    <source>
        <dbReference type="Proteomes" id="UP001358417"/>
    </source>
</evidence>